<dbReference type="Proteomes" id="UP000824366">
    <property type="component" value="Chromosome"/>
</dbReference>
<dbReference type="InterPro" id="IPR014004">
    <property type="entry name" value="Transpt-assoc_nodulatn_dom_bac"/>
</dbReference>
<protein>
    <submittedName>
        <fullName evidence="2">Osmotically-inducible protein Y</fullName>
    </submittedName>
</protein>
<dbReference type="InterPro" id="IPR007055">
    <property type="entry name" value="BON_dom"/>
</dbReference>
<evidence type="ECO:0000313" key="3">
    <source>
        <dbReference type="Proteomes" id="UP000824366"/>
    </source>
</evidence>
<feature type="domain" description="BON" evidence="1">
    <location>
        <begin position="46"/>
        <end position="114"/>
    </location>
</feature>
<dbReference type="InterPro" id="IPR051686">
    <property type="entry name" value="Lipoprotein_DolP"/>
</dbReference>
<dbReference type="SMART" id="SM00749">
    <property type="entry name" value="BON"/>
    <property type="match status" value="2"/>
</dbReference>
<dbReference type="Pfam" id="PF04972">
    <property type="entry name" value="BON"/>
    <property type="match status" value="2"/>
</dbReference>
<evidence type="ECO:0000313" key="2">
    <source>
        <dbReference type="EMBL" id="BCO28026.1"/>
    </source>
</evidence>
<dbReference type="PANTHER" id="PTHR34606:SF16">
    <property type="entry name" value="BON DOMAIN-CONTAINING PROTEIN"/>
    <property type="match status" value="1"/>
</dbReference>
<reference evidence="2 3" key="1">
    <citation type="journal article" date="2021" name="Microbiol. Spectr.">
        <title>A Single Bacterium Capable of Oxidation and Reduction of Iron at Circumneutral pH.</title>
        <authorList>
            <person name="Kato S."/>
            <person name="Ohkuma M."/>
        </authorList>
    </citation>
    <scope>NUCLEOTIDE SEQUENCE [LARGE SCALE GENOMIC DNA]</scope>
    <source>
        <strain evidence="2 3">MIZ03</strain>
    </source>
</reference>
<name>A0ABM7MNY6_9BURK</name>
<proteinExistence type="predicted"/>
<dbReference type="RefSeq" id="WP_223904023.1">
    <property type="nucleotide sequence ID" value="NZ_AP024238.1"/>
</dbReference>
<keyword evidence="3" id="KW-1185">Reference proteome</keyword>
<dbReference type="PROSITE" id="PS50914">
    <property type="entry name" value="BON"/>
    <property type="match status" value="2"/>
</dbReference>
<evidence type="ECO:0000259" key="1">
    <source>
        <dbReference type="PROSITE" id="PS50914"/>
    </source>
</evidence>
<organism evidence="2 3">
    <name type="scientific">Rhodoferax lithotrophicus</name>
    <dbReference type="NCBI Taxonomy" id="2798804"/>
    <lineage>
        <taxon>Bacteria</taxon>
        <taxon>Pseudomonadati</taxon>
        <taxon>Pseudomonadota</taxon>
        <taxon>Betaproteobacteria</taxon>
        <taxon>Burkholderiales</taxon>
        <taxon>Comamonadaceae</taxon>
        <taxon>Rhodoferax</taxon>
    </lineage>
</organism>
<feature type="domain" description="BON" evidence="1">
    <location>
        <begin position="124"/>
        <end position="192"/>
    </location>
</feature>
<accession>A0ABM7MNY6</accession>
<sequence>MNTPLGLRILTTTIAGVMTISMVACGKTDDAAATPVPSTTVGTEVDDTLLTTQVKAALMDSMEVKSFDFKVETRKGEVMLSGFVENQGQIDRAVAITKAVAGVKSVDNKVSLKGGATTIGTKIDDSVITTKLKTALMADTTVKSADIAVVTRDGRVQLSGFVDNQTQIDRAIEVAHSIEGVTQVGNDMAIKK</sequence>
<dbReference type="EMBL" id="AP024238">
    <property type="protein sequence ID" value="BCO28026.1"/>
    <property type="molecule type" value="Genomic_DNA"/>
</dbReference>
<gene>
    <name evidence="2" type="ORF">MIZ03_2919</name>
</gene>
<dbReference type="PANTHER" id="PTHR34606">
    <property type="entry name" value="BON DOMAIN-CONTAINING PROTEIN"/>
    <property type="match status" value="1"/>
</dbReference>
<dbReference type="Gene3D" id="3.30.1340.30">
    <property type="match status" value="2"/>
</dbReference>